<dbReference type="InterPro" id="IPR057518">
    <property type="entry name" value="GRDP_C"/>
</dbReference>
<dbReference type="AlphaFoldDB" id="A0A2N9FZH5"/>
<dbReference type="PANTHER" id="PTHR34365:SF15">
    <property type="entry name" value="GLYCINE-RICH DOMAIN-CONTAINING PROTEIN 1"/>
    <property type="match status" value="1"/>
</dbReference>
<gene>
    <name evidence="3" type="ORF">FSB_LOCUS20106</name>
</gene>
<accession>A0A2N9FZH5</accession>
<feature type="domain" description="GRPD C-terminal" evidence="2">
    <location>
        <begin position="523"/>
        <end position="609"/>
    </location>
</feature>
<proteinExistence type="predicted"/>
<organism evidence="3">
    <name type="scientific">Fagus sylvatica</name>
    <name type="common">Beechnut</name>
    <dbReference type="NCBI Taxonomy" id="28930"/>
    <lineage>
        <taxon>Eukaryota</taxon>
        <taxon>Viridiplantae</taxon>
        <taxon>Streptophyta</taxon>
        <taxon>Embryophyta</taxon>
        <taxon>Tracheophyta</taxon>
        <taxon>Spermatophyta</taxon>
        <taxon>Magnoliopsida</taxon>
        <taxon>eudicotyledons</taxon>
        <taxon>Gunneridae</taxon>
        <taxon>Pentapetalae</taxon>
        <taxon>rosids</taxon>
        <taxon>fabids</taxon>
        <taxon>Fagales</taxon>
        <taxon>Fagaceae</taxon>
        <taxon>Fagus</taxon>
    </lineage>
</organism>
<dbReference type="Pfam" id="PF07173">
    <property type="entry name" value="GRDP-like"/>
    <property type="match status" value="1"/>
</dbReference>
<dbReference type="Pfam" id="PF25335">
    <property type="entry name" value="GRDP_C"/>
    <property type="match status" value="1"/>
</dbReference>
<feature type="domain" description="GRDP C2" evidence="1">
    <location>
        <begin position="325"/>
        <end position="455"/>
    </location>
</feature>
<name>A0A2N9FZH5_FAGSY</name>
<reference evidence="3" key="1">
    <citation type="submission" date="2018-02" db="EMBL/GenBank/DDBJ databases">
        <authorList>
            <person name="Cohen D.B."/>
            <person name="Kent A.D."/>
        </authorList>
    </citation>
    <scope>NUCLEOTIDE SEQUENCE</scope>
</reference>
<evidence type="ECO:0000259" key="1">
    <source>
        <dbReference type="Pfam" id="PF25334"/>
    </source>
</evidence>
<dbReference type="InterPro" id="IPR009836">
    <property type="entry name" value="GRDP-like"/>
</dbReference>
<dbReference type="InterPro" id="IPR057458">
    <property type="entry name" value="GRDP_C2"/>
</dbReference>
<evidence type="ECO:0000259" key="2">
    <source>
        <dbReference type="Pfam" id="PF25335"/>
    </source>
</evidence>
<dbReference type="PANTHER" id="PTHR34365">
    <property type="entry name" value="ENOLASE (DUF1399)"/>
    <property type="match status" value="1"/>
</dbReference>
<sequence>MEKEQELEWAEAQKIVISEDLVAAAKQQLQFLAKVDRSRCLYDGPVLERAILRYKFCWLPLLAKHTKFHVTEGPLVVPLDCEWIWHCHRLNPVRYKNDCEELYGRILDNWNVASSTQGTCKKQTEEIWNRMYPTEPYEISLTREMTQNFGETILRASKSTKYDLDSAVKRQSSFFYQVSWLIMNDDHFLEGAVARYKGFLHLIKRNKERSNNRFCVPTYDIDLIWHSHQLHPASYCKDLVAILGKVLMHDDTDSDRTKGKRLDVGFSGTTNQWEEAFGSRYWRAGAMYKGPAPAPLAINLHQLNNVRMKVAPSNEYQNMTQLPKKTQVEIMLEIVGIKGLPARYKSSLFVSFGKKQPDTIFNAKKRISIDSESGEKQVVFQCEPTGELVFELMTTSSFNLPVAGPVKVLGTTSISLENLLNPISELLVDKWFEMTPNSGVMDSKPISLRIALSLTAPFPAPYVVKMVSGLPFSKSSCFFPLHGTSQYVNTWTSILDESGNEVISFRMRSRNIEHDHLDALELVGEGWSLMNSNWSLQLQKKLSEYGHIFELTGIQKVIIFPGRKLEYECNYCEKPKNEQDFMTAVEFSAENPYGKAVALLNLKSGFLEIKEEWLVLPGILSAFVISNILRKENYSGFITDHREDPKEMENAFTEDVKRCNEEIGKSKSNYSPALKRVLDADEMAEKGTKVILKDCKFSGEHVEAAGEKSTEVAKKDDKNCMEQCCNDYEALVKDTACGRCEHNLKSGACGGCGGGGGGGCGGGCGGGGGGSCGGGCGGGGGSCRGSCGGGGGGSCRGSCGGGGGCS</sequence>
<dbReference type="EMBL" id="OIVN01001291">
    <property type="protein sequence ID" value="SPC92224.1"/>
    <property type="molecule type" value="Genomic_DNA"/>
</dbReference>
<protein>
    <recommendedName>
        <fullName evidence="4">Glycine-rich domain-containing protein-like</fullName>
    </recommendedName>
</protein>
<evidence type="ECO:0008006" key="4">
    <source>
        <dbReference type="Google" id="ProtNLM"/>
    </source>
</evidence>
<evidence type="ECO:0000313" key="3">
    <source>
        <dbReference type="EMBL" id="SPC92224.1"/>
    </source>
</evidence>
<dbReference type="Pfam" id="PF25334">
    <property type="entry name" value="C2_GRDP"/>
    <property type="match status" value="1"/>
</dbReference>